<dbReference type="EMBL" id="BSYJ01000003">
    <property type="protein sequence ID" value="GMG87198.1"/>
    <property type="molecule type" value="Genomic_DNA"/>
</dbReference>
<evidence type="ECO:0000256" key="1">
    <source>
        <dbReference type="SAM" id="SignalP"/>
    </source>
</evidence>
<evidence type="ECO:0008006" key="4">
    <source>
        <dbReference type="Google" id="ProtNLM"/>
    </source>
</evidence>
<dbReference type="Proteomes" id="UP001224392">
    <property type="component" value="Unassembled WGS sequence"/>
</dbReference>
<keyword evidence="3" id="KW-1185">Reference proteome</keyword>
<proteinExistence type="predicted"/>
<dbReference type="InterPro" id="IPR011990">
    <property type="entry name" value="TPR-like_helical_dom_sf"/>
</dbReference>
<comment type="caution">
    <text evidence="2">The sequence shown here is derived from an EMBL/GenBank/DDBJ whole genome shotgun (WGS) entry which is preliminary data.</text>
</comment>
<name>A0ABQ6LYM2_9GAMM</name>
<feature type="chain" id="PRO_5045161561" description="Tetratricopeptide repeat protein" evidence="1">
    <location>
        <begin position="26"/>
        <end position="236"/>
    </location>
</feature>
<dbReference type="RefSeq" id="WP_285763835.1">
    <property type="nucleotide sequence ID" value="NZ_BSYJ01000003.1"/>
</dbReference>
<gene>
    <name evidence="2" type="ORF">MNKW57_15190</name>
</gene>
<dbReference type="Gene3D" id="1.25.40.10">
    <property type="entry name" value="Tetratricopeptide repeat domain"/>
    <property type="match status" value="1"/>
</dbReference>
<protein>
    <recommendedName>
        <fullName evidence="4">Tetratricopeptide repeat protein</fullName>
    </recommendedName>
</protein>
<dbReference type="InterPro" id="IPR019734">
    <property type="entry name" value="TPR_rpt"/>
</dbReference>
<organism evidence="2 3">
    <name type="scientific">Biformimicrobium ophioploci</name>
    <dbReference type="NCBI Taxonomy" id="3036711"/>
    <lineage>
        <taxon>Bacteria</taxon>
        <taxon>Pseudomonadati</taxon>
        <taxon>Pseudomonadota</taxon>
        <taxon>Gammaproteobacteria</taxon>
        <taxon>Cellvibrionales</taxon>
        <taxon>Microbulbiferaceae</taxon>
        <taxon>Biformimicrobium</taxon>
    </lineage>
</organism>
<keyword evidence="1" id="KW-0732">Signal</keyword>
<evidence type="ECO:0000313" key="2">
    <source>
        <dbReference type="EMBL" id="GMG87198.1"/>
    </source>
</evidence>
<feature type="signal peptide" evidence="1">
    <location>
        <begin position="1"/>
        <end position="25"/>
    </location>
</feature>
<dbReference type="SUPFAM" id="SSF48452">
    <property type="entry name" value="TPR-like"/>
    <property type="match status" value="1"/>
</dbReference>
<reference evidence="2 3" key="1">
    <citation type="submission" date="2023-04" db="EMBL/GenBank/DDBJ databases">
        <title>Marinobulbifer ophiurae gen. nov., sp. Nov., isolate from tissue of brittle star Ophioplocus japonicus.</title>
        <authorList>
            <person name="Kawano K."/>
            <person name="Sawayama S."/>
            <person name="Nakagawa S."/>
        </authorList>
    </citation>
    <scope>NUCLEOTIDE SEQUENCE [LARGE SCALE GENOMIC DNA]</scope>
    <source>
        <strain evidence="2 3">NKW57</strain>
    </source>
</reference>
<sequence>MYWQIREKILAPLFLAALTALPAMPAAGATDAIDQVPVNQLPASPLSADQLAAQGEYEQALLAYETALSAATDAESPSLRFQYGKLLMHIGLGARPEMLPLARQQFARMLADEQDDKILRGRALSALAHSYHQQALQLSTESVEFRQLTRRANGLYLDAREELISGSDWHNLSITCYNLGQLAEWRGDLSAAVDFLEQAVALDREHGFTDLAEDLAYLNDLKSQLQTEIRSSTTAL</sequence>
<accession>A0ABQ6LYM2</accession>
<evidence type="ECO:0000313" key="3">
    <source>
        <dbReference type="Proteomes" id="UP001224392"/>
    </source>
</evidence>
<dbReference type="SMART" id="SM00028">
    <property type="entry name" value="TPR"/>
    <property type="match status" value="1"/>
</dbReference>